<name>A0AAN1XU84_UNVUL</name>
<dbReference type="Pfam" id="PF07228">
    <property type="entry name" value="SpoIIE"/>
    <property type="match status" value="1"/>
</dbReference>
<dbReference type="SUPFAM" id="SSF81606">
    <property type="entry name" value="PP2C-like"/>
    <property type="match status" value="1"/>
</dbReference>
<accession>A0AAN1XU84</accession>
<dbReference type="RefSeq" id="WP_317996672.1">
    <property type="nucleotide sequence ID" value="NZ_AP025523.1"/>
</dbReference>
<dbReference type="InterPro" id="IPR036457">
    <property type="entry name" value="PPM-type-like_dom_sf"/>
</dbReference>
<dbReference type="Gene3D" id="3.60.40.10">
    <property type="entry name" value="PPM-type phosphatase domain"/>
    <property type="match status" value="1"/>
</dbReference>
<dbReference type="InterPro" id="IPR001932">
    <property type="entry name" value="PPM-type_phosphatase-like_dom"/>
</dbReference>
<evidence type="ECO:0000259" key="2">
    <source>
        <dbReference type="SMART" id="SM00331"/>
    </source>
</evidence>
<dbReference type="SUPFAM" id="SSF55874">
    <property type="entry name" value="ATPase domain of HSP90 chaperone/DNA topoisomerase II/histidine kinase"/>
    <property type="match status" value="1"/>
</dbReference>
<organism evidence="3 4">
    <name type="scientific">Vulcanimicrobium alpinum</name>
    <dbReference type="NCBI Taxonomy" id="3016050"/>
    <lineage>
        <taxon>Bacteria</taxon>
        <taxon>Bacillati</taxon>
        <taxon>Vulcanimicrobiota</taxon>
        <taxon>Vulcanimicrobiia</taxon>
        <taxon>Vulcanimicrobiales</taxon>
        <taxon>Vulcanimicrobiaceae</taxon>
        <taxon>Vulcanimicrobium</taxon>
    </lineage>
</organism>
<dbReference type="Proteomes" id="UP001317532">
    <property type="component" value="Chromosome"/>
</dbReference>
<dbReference type="SUPFAM" id="SSF52172">
    <property type="entry name" value="CheY-like"/>
    <property type="match status" value="1"/>
</dbReference>
<dbReference type="PANTHER" id="PTHR43156:SF2">
    <property type="entry name" value="STAGE II SPORULATION PROTEIN E"/>
    <property type="match status" value="1"/>
</dbReference>
<reference evidence="3 4" key="1">
    <citation type="journal article" date="2022" name="ISME Commun">
        <title>Vulcanimicrobium alpinus gen. nov. sp. nov., the first cultivated representative of the candidate phylum 'Eremiobacterota', is a metabolically versatile aerobic anoxygenic phototroph.</title>
        <authorList>
            <person name="Yabe S."/>
            <person name="Muto K."/>
            <person name="Abe K."/>
            <person name="Yokota A."/>
            <person name="Staudigel H."/>
            <person name="Tebo B.M."/>
        </authorList>
    </citation>
    <scope>NUCLEOTIDE SEQUENCE [LARGE SCALE GENOMIC DNA]</scope>
    <source>
        <strain evidence="3 4">WC8-2</strain>
    </source>
</reference>
<dbReference type="InterPro" id="IPR052016">
    <property type="entry name" value="Bact_Sigma-Reg"/>
</dbReference>
<dbReference type="KEGG" id="vab:WPS_09210"/>
<dbReference type="InterPro" id="IPR003594">
    <property type="entry name" value="HATPase_dom"/>
</dbReference>
<dbReference type="CDD" id="cd16936">
    <property type="entry name" value="HATPase_RsbW-like"/>
    <property type="match status" value="1"/>
</dbReference>
<dbReference type="Pfam" id="PF13581">
    <property type="entry name" value="HATPase_c_2"/>
    <property type="match status" value="1"/>
</dbReference>
<dbReference type="Gene3D" id="3.30.565.10">
    <property type="entry name" value="Histidine kinase-like ATPase, C-terminal domain"/>
    <property type="match status" value="1"/>
</dbReference>
<dbReference type="SMART" id="SM00331">
    <property type="entry name" value="PP2C_SIG"/>
    <property type="match status" value="1"/>
</dbReference>
<feature type="domain" description="PPM-type phosphatase" evidence="2">
    <location>
        <begin position="162"/>
        <end position="371"/>
    </location>
</feature>
<evidence type="ECO:0000313" key="4">
    <source>
        <dbReference type="Proteomes" id="UP001317532"/>
    </source>
</evidence>
<dbReference type="GO" id="GO:0016791">
    <property type="term" value="F:phosphatase activity"/>
    <property type="evidence" value="ECO:0007669"/>
    <property type="project" value="TreeGrafter"/>
</dbReference>
<sequence length="526" mass="56935">MNRWSSPVEPRPARERIFVQLAARANQRLLAALLAQRYDVVEGEIDAGVDLCVVDGLTLHRRWSALAALRAAQEPILLPILLISDRRDVGLVTRDAWRVIDDVLLRPVERVELTARVETMMRGRRLSLKLHEMSQRYEHERRIARTLQEAALPNALPRTPGLAFDAYYRPASDASRVGGDWYDALRLVDGRIVISIGDVCGSGIDAAVTMTNLRQVLRGVAHVHPDPAIMLDAADRTLQAEGNDRIATAFVAVFDPVTSLLTYGSAAHPRPFLRSADGTLTELAAEGLPLGVPGRLPRVTLTTPMLPDAMLVLYTDGLIEATRDVEPGEARLRDASRAGAIVESPHPARTLHDTVLSEPSHDDVAVFTLRRAGGDERAIRRWSFASGDADAARDVRREFSDALRDHGLPVDAIGSAELLFAELVGNVVRYAGGTTEVALDRNGPLPVLHVFDRGPGFRHLPKLPADVLSESGRGLYIVAALAEDFSVTRRPDGGSHARVVLGPGAGRGGAPTPGATFAGLDTIEAT</sequence>
<dbReference type="AlphaFoldDB" id="A0AAN1XU84"/>
<proteinExistence type="predicted"/>
<dbReference type="InterPro" id="IPR011006">
    <property type="entry name" value="CheY-like_superfamily"/>
</dbReference>
<evidence type="ECO:0000313" key="3">
    <source>
        <dbReference type="EMBL" id="BDE05645.1"/>
    </source>
</evidence>
<evidence type="ECO:0000256" key="1">
    <source>
        <dbReference type="ARBA" id="ARBA00022801"/>
    </source>
</evidence>
<keyword evidence="1" id="KW-0378">Hydrolase</keyword>
<protein>
    <recommendedName>
        <fullName evidence="2">PPM-type phosphatase domain-containing protein</fullName>
    </recommendedName>
</protein>
<gene>
    <name evidence="3" type="ORF">WPS_09210</name>
</gene>
<dbReference type="PANTHER" id="PTHR43156">
    <property type="entry name" value="STAGE II SPORULATION PROTEIN E-RELATED"/>
    <property type="match status" value="1"/>
</dbReference>
<keyword evidence="4" id="KW-1185">Reference proteome</keyword>
<dbReference type="InterPro" id="IPR036890">
    <property type="entry name" value="HATPase_C_sf"/>
</dbReference>
<dbReference type="EMBL" id="AP025523">
    <property type="protein sequence ID" value="BDE05645.1"/>
    <property type="molecule type" value="Genomic_DNA"/>
</dbReference>